<organism evidence="1 2">
    <name type="scientific">Sphaerodactylus townsendi</name>
    <dbReference type="NCBI Taxonomy" id="933632"/>
    <lineage>
        <taxon>Eukaryota</taxon>
        <taxon>Metazoa</taxon>
        <taxon>Chordata</taxon>
        <taxon>Craniata</taxon>
        <taxon>Vertebrata</taxon>
        <taxon>Euteleostomi</taxon>
        <taxon>Lepidosauria</taxon>
        <taxon>Squamata</taxon>
        <taxon>Bifurcata</taxon>
        <taxon>Gekkota</taxon>
        <taxon>Sphaerodactylidae</taxon>
        <taxon>Sphaerodactylus</taxon>
    </lineage>
</organism>
<gene>
    <name evidence="1" type="ORF">K3G42_022328</name>
</gene>
<comment type="caution">
    <text evidence="1">The sequence shown here is derived from an EMBL/GenBank/DDBJ whole genome shotgun (WGS) entry which is preliminary data.</text>
</comment>
<dbReference type="Proteomes" id="UP000827872">
    <property type="component" value="Linkage Group LG09"/>
</dbReference>
<dbReference type="EMBL" id="CM037622">
    <property type="protein sequence ID" value="KAH8003667.1"/>
    <property type="molecule type" value="Genomic_DNA"/>
</dbReference>
<name>A0ACB8FEN4_9SAUR</name>
<proteinExistence type="predicted"/>
<evidence type="ECO:0000313" key="1">
    <source>
        <dbReference type="EMBL" id="KAH8003667.1"/>
    </source>
</evidence>
<keyword evidence="2" id="KW-1185">Reference proteome</keyword>
<reference evidence="1" key="1">
    <citation type="submission" date="2021-08" db="EMBL/GenBank/DDBJ databases">
        <title>The first chromosome-level gecko genome reveals the dynamic sex chromosomes of Neotropical dwarf geckos (Sphaerodactylidae: Sphaerodactylus).</title>
        <authorList>
            <person name="Pinto B.J."/>
            <person name="Keating S.E."/>
            <person name="Gamble T."/>
        </authorList>
    </citation>
    <scope>NUCLEOTIDE SEQUENCE</scope>
    <source>
        <strain evidence="1">TG3544</strain>
    </source>
</reference>
<evidence type="ECO:0000313" key="2">
    <source>
        <dbReference type="Proteomes" id="UP000827872"/>
    </source>
</evidence>
<protein>
    <submittedName>
        <fullName evidence="1">Uncharacterized protein</fullName>
    </submittedName>
</protein>
<accession>A0ACB8FEN4</accession>
<sequence>MDHVVKFAGALGPQGPPITGAKWTFYPRTSGTNWGKRRKGRRWSSWYTGCHGTIGIPRTRWKPGLTKCECKSQSWSTGLGNK</sequence>